<dbReference type="KEGG" id="tva:4771264"/>
<dbReference type="Proteomes" id="UP000001542">
    <property type="component" value="Unassembled WGS sequence"/>
</dbReference>
<dbReference type="STRING" id="5722.A2E274"/>
<keyword evidence="3" id="KW-0804">Transcription</keyword>
<dbReference type="OrthoDB" id="608866at2759"/>
<feature type="domain" description="Myb-like" evidence="6">
    <location>
        <begin position="89"/>
        <end position="141"/>
    </location>
</feature>
<dbReference type="Pfam" id="PF13921">
    <property type="entry name" value="Myb_DNA-bind_6"/>
    <property type="match status" value="1"/>
</dbReference>
<dbReference type="PANTHER" id="PTHR46621">
    <property type="entry name" value="SNRNA-ACTIVATING PROTEIN COMPLEX SUBUNIT 4"/>
    <property type="match status" value="1"/>
</dbReference>
<dbReference type="SUPFAM" id="SSF46689">
    <property type="entry name" value="Homeodomain-like"/>
    <property type="match status" value="2"/>
</dbReference>
<sequence length="275" mass="31277">MSFDAPLVRLASSYIVEVCPDIQEDVLDSATNLIKNMLSNKITYQTCSSQVYELIQNTTPVDRIHAILSVDISSPLQEDFEPEKAPEQGHRRRARPWTPEEDLRLLAGINKYGLESWGEIVKIVGNGRTRPQCSQRWFRGLDPKINKAAWSPEEDKKLFHLVSEYGTKVWSKIAAQMGSRSDVQCRYHYFQLIKGSKHDSSHRSSSSKLKSKKIEKQHSYPITDLTSESSPKPIEAKPAPSNFPTFDLFSDSFESIHSLTSFDLTSAIDDDFPFY</sequence>
<evidence type="ECO:0000259" key="7">
    <source>
        <dbReference type="PROSITE" id="PS51294"/>
    </source>
</evidence>
<reference evidence="8" key="2">
    <citation type="journal article" date="2007" name="Science">
        <title>Draft genome sequence of the sexually transmitted pathogen Trichomonas vaginalis.</title>
        <authorList>
            <person name="Carlton J.M."/>
            <person name="Hirt R.P."/>
            <person name="Silva J.C."/>
            <person name="Delcher A.L."/>
            <person name="Schatz M."/>
            <person name="Zhao Q."/>
            <person name="Wortman J.R."/>
            <person name="Bidwell S.L."/>
            <person name="Alsmark U.C.M."/>
            <person name="Besteiro S."/>
            <person name="Sicheritz-Ponten T."/>
            <person name="Noel C.J."/>
            <person name="Dacks J.B."/>
            <person name="Foster P.G."/>
            <person name="Simillion C."/>
            <person name="Van de Peer Y."/>
            <person name="Miranda-Saavedra D."/>
            <person name="Barton G.J."/>
            <person name="Westrop G.D."/>
            <person name="Mueller S."/>
            <person name="Dessi D."/>
            <person name="Fiori P.L."/>
            <person name="Ren Q."/>
            <person name="Paulsen I."/>
            <person name="Zhang H."/>
            <person name="Bastida-Corcuera F.D."/>
            <person name="Simoes-Barbosa A."/>
            <person name="Brown M.T."/>
            <person name="Hayes R.D."/>
            <person name="Mukherjee M."/>
            <person name="Okumura C.Y."/>
            <person name="Schneider R."/>
            <person name="Smith A.J."/>
            <person name="Vanacova S."/>
            <person name="Villalvazo M."/>
            <person name="Haas B.J."/>
            <person name="Pertea M."/>
            <person name="Feldblyum T.V."/>
            <person name="Utterback T.R."/>
            <person name="Shu C.L."/>
            <person name="Osoegawa K."/>
            <person name="de Jong P.J."/>
            <person name="Hrdy I."/>
            <person name="Horvathova L."/>
            <person name="Zubacova Z."/>
            <person name="Dolezal P."/>
            <person name="Malik S.B."/>
            <person name="Logsdon J.M. Jr."/>
            <person name="Henze K."/>
            <person name="Gupta A."/>
            <person name="Wang C.C."/>
            <person name="Dunne R.L."/>
            <person name="Upcroft J.A."/>
            <person name="Upcroft P."/>
            <person name="White O."/>
            <person name="Salzberg S.L."/>
            <person name="Tang P."/>
            <person name="Chiu C.-H."/>
            <person name="Lee Y.-S."/>
            <person name="Embley T.M."/>
            <person name="Coombs G.H."/>
            <person name="Mottram J.C."/>
            <person name="Tachezy J."/>
            <person name="Fraser-Liggett C.M."/>
            <person name="Johnson P.J."/>
        </authorList>
    </citation>
    <scope>NUCLEOTIDE SEQUENCE [LARGE SCALE GENOMIC DNA]</scope>
    <source>
        <strain evidence="8">G3</strain>
    </source>
</reference>
<evidence type="ECO:0000313" key="8">
    <source>
        <dbReference type="EMBL" id="EAY13288.1"/>
    </source>
</evidence>
<dbReference type="InterPro" id="IPR009057">
    <property type="entry name" value="Homeodomain-like_sf"/>
</dbReference>
<feature type="domain" description="HTH myb-type" evidence="7">
    <location>
        <begin position="89"/>
        <end position="137"/>
    </location>
</feature>
<dbReference type="SMR" id="A2E274"/>
<dbReference type="VEuPathDB" id="TrichDB:TVAG_464220"/>
<dbReference type="eggNOG" id="KOG0048">
    <property type="taxonomic scope" value="Eukaryota"/>
</dbReference>
<dbReference type="EMBL" id="DS113288">
    <property type="protein sequence ID" value="EAY13288.1"/>
    <property type="molecule type" value="Genomic_DNA"/>
</dbReference>
<evidence type="ECO:0000313" key="9">
    <source>
        <dbReference type="Proteomes" id="UP000001542"/>
    </source>
</evidence>
<dbReference type="GO" id="GO:0000981">
    <property type="term" value="F:DNA-binding transcription factor activity, RNA polymerase II-specific"/>
    <property type="evidence" value="ECO:0000318"/>
    <property type="project" value="GO_Central"/>
</dbReference>
<feature type="domain" description="Myb-like" evidence="6">
    <location>
        <begin position="142"/>
        <end position="193"/>
    </location>
</feature>
<dbReference type="PROSITE" id="PS51294">
    <property type="entry name" value="HTH_MYB"/>
    <property type="match status" value="2"/>
</dbReference>
<keyword evidence="1" id="KW-0805">Transcription regulation</keyword>
<protein>
    <submittedName>
        <fullName evidence="8">Myb-like DNA-binding domain containing protein</fullName>
    </submittedName>
</protein>
<feature type="domain" description="HTH myb-type" evidence="7">
    <location>
        <begin position="142"/>
        <end position="197"/>
    </location>
</feature>
<accession>A2E274</accession>
<feature type="region of interest" description="Disordered" evidence="5">
    <location>
        <begin position="197"/>
        <end position="239"/>
    </location>
</feature>
<proteinExistence type="predicted"/>
<keyword evidence="4" id="KW-0539">Nucleus</keyword>
<dbReference type="InParanoid" id="A2E274"/>
<dbReference type="AlphaFoldDB" id="A2E274"/>
<keyword evidence="9" id="KW-1185">Reference proteome</keyword>
<reference evidence="8" key="1">
    <citation type="submission" date="2006-10" db="EMBL/GenBank/DDBJ databases">
        <authorList>
            <person name="Amadeo P."/>
            <person name="Zhao Q."/>
            <person name="Wortman J."/>
            <person name="Fraser-Liggett C."/>
            <person name="Carlton J."/>
        </authorList>
    </citation>
    <scope>NUCLEOTIDE SEQUENCE</scope>
    <source>
        <strain evidence="8">G3</strain>
    </source>
</reference>
<dbReference type="GO" id="GO:0000978">
    <property type="term" value="F:RNA polymerase II cis-regulatory region sequence-specific DNA binding"/>
    <property type="evidence" value="ECO:0000318"/>
    <property type="project" value="GO_Central"/>
</dbReference>
<dbReference type="CDD" id="cd00167">
    <property type="entry name" value="SANT"/>
    <property type="match status" value="2"/>
</dbReference>
<organism evidence="8 9">
    <name type="scientific">Trichomonas vaginalis (strain ATCC PRA-98 / G3)</name>
    <dbReference type="NCBI Taxonomy" id="412133"/>
    <lineage>
        <taxon>Eukaryota</taxon>
        <taxon>Metamonada</taxon>
        <taxon>Parabasalia</taxon>
        <taxon>Trichomonadida</taxon>
        <taxon>Trichomonadidae</taxon>
        <taxon>Trichomonas</taxon>
    </lineage>
</organism>
<dbReference type="RefSeq" id="XP_001325511.1">
    <property type="nucleotide sequence ID" value="XM_001325476.1"/>
</dbReference>
<dbReference type="InterPro" id="IPR051575">
    <property type="entry name" value="Myb-like_DNA-bd"/>
</dbReference>
<dbReference type="Gene3D" id="1.10.10.60">
    <property type="entry name" value="Homeodomain-like"/>
    <property type="match status" value="2"/>
</dbReference>
<evidence type="ECO:0000256" key="5">
    <source>
        <dbReference type="SAM" id="MobiDB-lite"/>
    </source>
</evidence>
<dbReference type="PROSITE" id="PS50090">
    <property type="entry name" value="MYB_LIKE"/>
    <property type="match status" value="2"/>
</dbReference>
<dbReference type="GO" id="GO:0006355">
    <property type="term" value="P:regulation of DNA-templated transcription"/>
    <property type="evidence" value="ECO:0000318"/>
    <property type="project" value="GO_Central"/>
</dbReference>
<name>A2E274_TRIV3</name>
<dbReference type="InterPro" id="IPR001005">
    <property type="entry name" value="SANT/Myb"/>
</dbReference>
<evidence type="ECO:0000256" key="4">
    <source>
        <dbReference type="ARBA" id="ARBA00023242"/>
    </source>
</evidence>
<gene>
    <name evidence="8" type="ORF">TVAG_464220</name>
</gene>
<dbReference type="InterPro" id="IPR017930">
    <property type="entry name" value="Myb_dom"/>
</dbReference>
<dbReference type="GO" id="GO:0005634">
    <property type="term" value="C:nucleus"/>
    <property type="evidence" value="ECO:0000318"/>
    <property type="project" value="GO_Central"/>
</dbReference>
<dbReference type="VEuPathDB" id="TrichDB:TVAGG3_1048620"/>
<evidence type="ECO:0000256" key="1">
    <source>
        <dbReference type="ARBA" id="ARBA00023015"/>
    </source>
</evidence>
<evidence type="ECO:0000256" key="2">
    <source>
        <dbReference type="ARBA" id="ARBA00023125"/>
    </source>
</evidence>
<dbReference type="SMART" id="SM00717">
    <property type="entry name" value="SANT"/>
    <property type="match status" value="2"/>
</dbReference>
<dbReference type="PANTHER" id="PTHR46621:SF1">
    <property type="entry name" value="SNRNA-ACTIVATING PROTEIN COMPLEX SUBUNIT 4"/>
    <property type="match status" value="1"/>
</dbReference>
<keyword evidence="2 8" id="KW-0238">DNA-binding</keyword>
<evidence type="ECO:0000256" key="3">
    <source>
        <dbReference type="ARBA" id="ARBA00023163"/>
    </source>
</evidence>
<evidence type="ECO:0000259" key="6">
    <source>
        <dbReference type="PROSITE" id="PS50090"/>
    </source>
</evidence>